<dbReference type="InterPro" id="IPR015257">
    <property type="entry name" value="Maf1"/>
</dbReference>
<evidence type="ECO:0000313" key="4">
    <source>
        <dbReference type="EMBL" id="KAG6922861.1"/>
    </source>
</evidence>
<dbReference type="EMBL" id="JAHGAV010001101">
    <property type="protein sequence ID" value="KAG6922861.1"/>
    <property type="molecule type" value="Genomic_DNA"/>
</dbReference>
<evidence type="ECO:0000256" key="1">
    <source>
        <dbReference type="ARBA" id="ARBA00006231"/>
    </source>
</evidence>
<dbReference type="Gene3D" id="3.40.1000.50">
    <property type="entry name" value="Repressor of RNA polymerase III transcription Maf1"/>
    <property type="match status" value="1"/>
</dbReference>
<name>A0A8T1S1Z4_CHESE</name>
<feature type="compositionally biased region" description="Basic and acidic residues" evidence="3">
    <location>
        <begin position="1"/>
        <end position="12"/>
    </location>
</feature>
<dbReference type="AlphaFoldDB" id="A0A8T1S1Z4"/>
<dbReference type="PANTHER" id="PTHR22504:SF0">
    <property type="entry name" value="REPRESSOR OF RNA POLYMERASE III TRANSCRIPTION MAF1 HOMOLOG"/>
    <property type="match status" value="1"/>
</dbReference>
<comment type="caution">
    <text evidence="4">The sequence shown here is derived from an EMBL/GenBank/DDBJ whole genome shotgun (WGS) entry which is preliminary data.</text>
</comment>
<dbReference type="Proteomes" id="UP000765507">
    <property type="component" value="Unassembled WGS sequence"/>
</dbReference>
<gene>
    <name evidence="4" type="primary">MAF1</name>
    <name evidence="4" type="ORF">G0U57_000848</name>
</gene>
<proteinExistence type="inferred from homology"/>
<protein>
    <recommendedName>
        <fullName evidence="2">Repressor of RNA polymerase III transcription MAF1 homolog</fullName>
    </recommendedName>
</protein>
<evidence type="ECO:0000313" key="5">
    <source>
        <dbReference type="Proteomes" id="UP000765507"/>
    </source>
</evidence>
<reference evidence="4 5" key="1">
    <citation type="journal article" date="2020" name="G3 (Bethesda)">
        <title>Draft Genome of the Common Snapping Turtle, Chelydra serpentina, a Model for Phenotypic Plasticity in Reptiles.</title>
        <authorList>
            <person name="Das D."/>
            <person name="Singh S.K."/>
            <person name="Bierstedt J."/>
            <person name="Erickson A."/>
            <person name="Galli G.L.J."/>
            <person name="Crossley D.A. 2nd"/>
            <person name="Rhen T."/>
        </authorList>
    </citation>
    <scope>NUCLEOTIDE SEQUENCE [LARGE SCALE GENOMIC DNA]</scope>
    <source>
        <strain evidence="4">KW</strain>
    </source>
</reference>
<dbReference type="PANTHER" id="PTHR22504">
    <property type="entry name" value="REPRESSOR OF RNA POLYMERASE III TRANSCRIPTION MAF1"/>
    <property type="match status" value="1"/>
</dbReference>
<evidence type="ECO:0000256" key="2">
    <source>
        <dbReference type="ARBA" id="ARBA00020829"/>
    </source>
</evidence>
<evidence type="ECO:0000256" key="3">
    <source>
        <dbReference type="SAM" id="MobiDB-lite"/>
    </source>
</evidence>
<feature type="region of interest" description="Disordered" evidence="3">
    <location>
        <begin position="1"/>
        <end position="73"/>
    </location>
</feature>
<feature type="compositionally biased region" description="Low complexity" evidence="3">
    <location>
        <begin position="21"/>
        <end position="32"/>
    </location>
</feature>
<accession>A0A8T1S1Z4</accession>
<dbReference type="FunFam" id="3.40.1000.50:FF:000001">
    <property type="entry name" value="Repressor of RNA polymerase III transcription MAF1"/>
    <property type="match status" value="1"/>
</dbReference>
<organism evidence="4 5">
    <name type="scientific">Chelydra serpentina</name>
    <name type="common">Snapping turtle</name>
    <name type="synonym">Testudo serpentina</name>
    <dbReference type="NCBI Taxonomy" id="8475"/>
    <lineage>
        <taxon>Eukaryota</taxon>
        <taxon>Metazoa</taxon>
        <taxon>Chordata</taxon>
        <taxon>Craniata</taxon>
        <taxon>Vertebrata</taxon>
        <taxon>Euteleostomi</taxon>
        <taxon>Archelosauria</taxon>
        <taxon>Testudinata</taxon>
        <taxon>Testudines</taxon>
        <taxon>Cryptodira</taxon>
        <taxon>Durocryptodira</taxon>
        <taxon>Americhelydia</taxon>
        <taxon>Chelydroidea</taxon>
        <taxon>Chelydridae</taxon>
        <taxon>Chelydra</taxon>
    </lineage>
</organism>
<sequence>RRPGGPRREVGRRPRRRRPARAFPARCAAYRRPGSEGAAAAGRPAGTEPGRREQYKLCSSRHTESRSGAEGGTMKLLENSSFEAINSQLTVETGDAHIIGRIESYSCKMAGDDKHMFKQFCQEGQPHVLEALSPPQTTGISPTSCLVCAGSVRVRVETRRGH</sequence>
<dbReference type="GO" id="GO:0000994">
    <property type="term" value="F:RNA polymerase III core binding"/>
    <property type="evidence" value="ECO:0007669"/>
    <property type="project" value="TreeGrafter"/>
</dbReference>
<dbReference type="InterPro" id="IPR038564">
    <property type="entry name" value="Maf1_sf"/>
</dbReference>
<dbReference type="OrthoDB" id="277029at2759"/>
<feature type="compositionally biased region" description="Basic and acidic residues" evidence="3">
    <location>
        <begin position="49"/>
        <end position="67"/>
    </location>
</feature>
<dbReference type="GO" id="GO:0005634">
    <property type="term" value="C:nucleus"/>
    <property type="evidence" value="ECO:0007669"/>
    <property type="project" value="TreeGrafter"/>
</dbReference>
<feature type="non-terminal residue" evidence="4">
    <location>
        <position position="1"/>
    </location>
</feature>
<comment type="similarity">
    <text evidence="1">Belongs to the MAF1 family.</text>
</comment>
<dbReference type="GO" id="GO:0016480">
    <property type="term" value="P:negative regulation of transcription by RNA polymerase III"/>
    <property type="evidence" value="ECO:0007669"/>
    <property type="project" value="InterPro"/>
</dbReference>
<keyword evidence="5" id="KW-1185">Reference proteome</keyword>